<name>A0A6P1QUC5_9FLAO</name>
<proteinExistence type="predicted"/>
<reference evidence="1 2" key="1">
    <citation type="submission" date="2018-04" db="EMBL/GenBank/DDBJ databases">
        <title>Characteristic and Complete Genome Sequencing of A Novel Member of Infective Endocarditis Causative Bacteria: Bergeyella cardium QL-PH.</title>
        <authorList>
            <person name="Pan H."/>
            <person name="Sun E."/>
            <person name="Zhang Y."/>
        </authorList>
    </citation>
    <scope>NUCLEOTIDE SEQUENCE [LARGE SCALE GENOMIC DNA]</scope>
    <source>
        <strain evidence="1 2">HPQL</strain>
    </source>
</reference>
<dbReference type="RefSeq" id="WP_160224142.1">
    <property type="nucleotide sequence ID" value="NZ_CP029149.1"/>
</dbReference>
<gene>
    <name evidence="1" type="ORF">DBX24_04945</name>
</gene>
<dbReference type="Proteomes" id="UP000464318">
    <property type="component" value="Chromosome"/>
</dbReference>
<keyword evidence="2" id="KW-1185">Reference proteome</keyword>
<evidence type="ECO:0000313" key="1">
    <source>
        <dbReference type="EMBL" id="QHN65285.1"/>
    </source>
</evidence>
<evidence type="ECO:0000313" key="2">
    <source>
        <dbReference type="Proteomes" id="UP000464318"/>
    </source>
</evidence>
<organism evidence="1 2">
    <name type="scientific">Bergeyella cardium</name>
    <dbReference type="NCBI Taxonomy" id="1585976"/>
    <lineage>
        <taxon>Bacteria</taxon>
        <taxon>Pseudomonadati</taxon>
        <taxon>Bacteroidota</taxon>
        <taxon>Flavobacteriia</taxon>
        <taxon>Flavobacteriales</taxon>
        <taxon>Weeksellaceae</taxon>
        <taxon>Bergeyella</taxon>
    </lineage>
</organism>
<accession>A0A6P1QUC5</accession>
<dbReference type="EMBL" id="CP029149">
    <property type="protein sequence ID" value="QHN65285.1"/>
    <property type="molecule type" value="Genomic_DNA"/>
</dbReference>
<dbReference type="SUPFAM" id="SSF52768">
    <property type="entry name" value="Arginase/deacetylase"/>
    <property type="match status" value="1"/>
</dbReference>
<dbReference type="KEGG" id="bcad:DBX24_04945"/>
<dbReference type="Gene3D" id="3.40.800.10">
    <property type="entry name" value="Ureohydrolase domain"/>
    <property type="match status" value="1"/>
</dbReference>
<dbReference type="InterPro" id="IPR023696">
    <property type="entry name" value="Ureohydrolase_dom_sf"/>
</dbReference>
<dbReference type="OrthoDB" id="931936at2"/>
<protein>
    <submittedName>
        <fullName evidence="1">Arginase</fullName>
    </submittedName>
</protein>
<dbReference type="AlphaFoldDB" id="A0A6P1QUC5"/>
<sequence length="355" mass="40464">MNFEDIFLAPPSIKTEKWQLGSKISHTIEEGGIALIFVSDHRGGGGSAEVHPYNLMREHLYRLSGYDFEVPICDLGELISGKVPQDTHYILQEILSLCHRKKTLPVVIGGSIDLTHSLFSALNLQGRAIDYAQISNILHLDEGGNELTEFNFLNKILTEKSSMLRSFHLLGYQKHLNDVEALKLINDIQFDLLRLSEMMNITERAEPFLRRANLVSLNCNAVESFAGGFSTQPQINGLNRREICAYMKEIGLGENLASFGLFNFNIQSKNLLNHQLLAQMIWYLIEGVNIQKTHPKERSYETFLVMIDDTEWSFKKDSFSGLWYFGTGDNPKNWTPCAPQDYENAKRGILNKRFR</sequence>